<dbReference type="RefSeq" id="WP_280318924.1">
    <property type="nucleotide sequence ID" value="NZ_CP118605.1"/>
</dbReference>
<accession>A0ABY8NB49</accession>
<gene>
    <name evidence="1" type="ORF">PVT68_13630</name>
</gene>
<proteinExistence type="predicted"/>
<organism evidence="1 2">
    <name type="scientific">Microbulbifer bruguierae</name>
    <dbReference type="NCBI Taxonomy" id="3029061"/>
    <lineage>
        <taxon>Bacteria</taxon>
        <taxon>Pseudomonadati</taxon>
        <taxon>Pseudomonadota</taxon>
        <taxon>Gammaproteobacteria</taxon>
        <taxon>Cellvibrionales</taxon>
        <taxon>Microbulbiferaceae</taxon>
        <taxon>Microbulbifer</taxon>
    </lineage>
</organism>
<dbReference type="EMBL" id="CP118605">
    <property type="protein sequence ID" value="WGL15807.1"/>
    <property type="molecule type" value="Genomic_DNA"/>
</dbReference>
<evidence type="ECO:0000313" key="2">
    <source>
        <dbReference type="Proteomes" id="UP001236500"/>
    </source>
</evidence>
<sequence length="105" mass="11237">MCFTGRFGGGAFGLDTFEQGASGVFAADQFRVVLAPLLGKFAAETCVVEAEWQDSFLGTAPERAAGCDDQPLVGFDPAQPNQWWAVLQQDAELALVARERLAQAL</sequence>
<dbReference type="Proteomes" id="UP001236500">
    <property type="component" value="Chromosome"/>
</dbReference>
<keyword evidence="2" id="KW-1185">Reference proteome</keyword>
<evidence type="ECO:0000313" key="1">
    <source>
        <dbReference type="EMBL" id="WGL15807.1"/>
    </source>
</evidence>
<protein>
    <submittedName>
        <fullName evidence="1">Uncharacterized protein</fullName>
    </submittedName>
</protein>
<name>A0ABY8NB49_9GAMM</name>
<reference evidence="1 2" key="1">
    <citation type="submission" date="2023-02" db="EMBL/GenBank/DDBJ databases">
        <title>Description and genomic characterization of Microbulbifer bruguierae sp. nov., isolated from the sediment of mangrove plant Bruguiera sexangula.</title>
        <authorList>
            <person name="Long M."/>
        </authorList>
    </citation>
    <scope>NUCLEOTIDE SEQUENCE [LARGE SCALE GENOMIC DNA]</scope>
    <source>
        <strain evidence="1 2">H12</strain>
    </source>
</reference>